<dbReference type="PROSITE" id="PS50202">
    <property type="entry name" value="MSP"/>
    <property type="match status" value="1"/>
</dbReference>
<keyword evidence="4" id="KW-0966">Cell projection</keyword>
<dbReference type="GO" id="GO:0045987">
    <property type="term" value="P:positive regulation of smooth muscle contraction"/>
    <property type="evidence" value="ECO:0007669"/>
    <property type="project" value="UniProtKB-ARBA"/>
</dbReference>
<dbReference type="InterPro" id="IPR013783">
    <property type="entry name" value="Ig-like_fold"/>
</dbReference>
<dbReference type="FunFam" id="2.60.40.10:FF:001120">
    <property type="entry name" value="Major sperm protein 19/31/40/45/50/51/53/59/61/65/81/113/142"/>
    <property type="match status" value="1"/>
</dbReference>
<protein>
    <recommendedName>
        <fullName evidence="7">Major sperm protein</fullName>
    </recommendedName>
</protein>
<keyword evidence="3 7" id="KW-0206">Cytoskeleton</keyword>
<keyword evidence="2" id="KW-0963">Cytoplasm</keyword>
<organism evidence="9 10">
    <name type="scientific">Caenorhabditis briggsae</name>
    <dbReference type="NCBI Taxonomy" id="6238"/>
    <lineage>
        <taxon>Eukaryota</taxon>
        <taxon>Metazoa</taxon>
        <taxon>Ecdysozoa</taxon>
        <taxon>Nematoda</taxon>
        <taxon>Chromadorea</taxon>
        <taxon>Rhabditida</taxon>
        <taxon>Rhabditina</taxon>
        <taxon>Rhabditomorpha</taxon>
        <taxon>Rhabditoidea</taxon>
        <taxon>Rhabditidae</taxon>
        <taxon>Peloderinae</taxon>
        <taxon>Caenorhabditis</taxon>
    </lineage>
</organism>
<dbReference type="GO" id="GO:0031143">
    <property type="term" value="C:pseudopodium"/>
    <property type="evidence" value="ECO:0007669"/>
    <property type="project" value="UniProtKB-SubCell"/>
</dbReference>
<dbReference type="GO" id="GO:0005856">
    <property type="term" value="C:cytoskeleton"/>
    <property type="evidence" value="ECO:0007669"/>
    <property type="project" value="UniProtKB-SubCell"/>
</dbReference>
<evidence type="ECO:0000256" key="6">
    <source>
        <dbReference type="ARBA" id="ARBA00037818"/>
    </source>
</evidence>
<evidence type="ECO:0000313" key="9">
    <source>
        <dbReference type="EMBL" id="UMM18655.1"/>
    </source>
</evidence>
<evidence type="ECO:0000256" key="2">
    <source>
        <dbReference type="ARBA" id="ARBA00022490"/>
    </source>
</evidence>
<comment type="subcellular location">
    <subcellularLocation>
        <location evidence="6">Cell projection</location>
        <location evidence="6">Pseudopodium</location>
    </subcellularLocation>
    <subcellularLocation>
        <location evidence="1">Cytoplasm</location>
        <location evidence="1">Cytoskeleton</location>
    </subcellularLocation>
</comment>
<proteinExistence type="predicted"/>
<gene>
    <name evidence="9" type="ORF">L5515_014617</name>
</gene>
<comment type="function">
    <text evidence="5 7">Central component in molecular interactions underlying sperm crawling. Forms an extensive filament system that extends from sperm villipoda, along the leading edge of the pseudopod.</text>
</comment>
<evidence type="ECO:0000256" key="1">
    <source>
        <dbReference type="ARBA" id="ARBA00004245"/>
    </source>
</evidence>
<evidence type="ECO:0000256" key="5">
    <source>
        <dbReference type="ARBA" id="ARBA00037744"/>
    </source>
</evidence>
<dbReference type="InterPro" id="IPR008962">
    <property type="entry name" value="PapD-like_sf"/>
</dbReference>
<dbReference type="Gene3D" id="2.60.40.10">
    <property type="entry name" value="Immunoglobulins"/>
    <property type="match status" value="1"/>
</dbReference>
<evidence type="ECO:0000256" key="7">
    <source>
        <dbReference type="RuleBase" id="RU003425"/>
    </source>
</evidence>
<dbReference type="InterPro" id="IPR000535">
    <property type="entry name" value="MSP_dom"/>
</dbReference>
<name>A0AAE9EDX9_CAEBR</name>
<evidence type="ECO:0000313" key="10">
    <source>
        <dbReference type="Proteomes" id="UP000829354"/>
    </source>
</evidence>
<keyword evidence="10" id="KW-1185">Reference proteome</keyword>
<dbReference type="PANTHER" id="PTHR22920:SF7">
    <property type="entry name" value="MSP DOMAIN-CONTAINING PROTEIN-RELATED"/>
    <property type="match status" value="1"/>
</dbReference>
<reference evidence="9 10" key="1">
    <citation type="submission" date="2022-04" db="EMBL/GenBank/DDBJ databases">
        <title>Chromosome-level reference genomes for two strains of Caenorhabditis briggsae: an improved platform for comparative genomics.</title>
        <authorList>
            <person name="Stevens L."/>
            <person name="Andersen E."/>
        </authorList>
    </citation>
    <scope>NUCLEOTIDE SEQUENCE [LARGE SCALE GENOMIC DNA]</scope>
    <source>
        <strain evidence="9">VX34</strain>
        <tissue evidence="9">Whole-organism</tissue>
    </source>
</reference>
<dbReference type="AlphaFoldDB" id="A0AAE9EDX9"/>
<accession>A0AAE9EDX9</accession>
<dbReference type="PANTHER" id="PTHR22920">
    <property type="entry name" value="MAJOR SPERM PROTEIN"/>
    <property type="match status" value="1"/>
</dbReference>
<dbReference type="EMBL" id="CP092621">
    <property type="protein sequence ID" value="UMM18655.1"/>
    <property type="molecule type" value="Genomic_DNA"/>
</dbReference>
<dbReference type="GO" id="GO:0001556">
    <property type="term" value="P:oocyte maturation"/>
    <property type="evidence" value="ECO:0007669"/>
    <property type="project" value="UniProtKB-ARBA"/>
</dbReference>
<dbReference type="Pfam" id="PF00635">
    <property type="entry name" value="Motile_Sperm"/>
    <property type="match status" value="1"/>
</dbReference>
<dbReference type="Proteomes" id="UP000829354">
    <property type="component" value="Chromosome II"/>
</dbReference>
<evidence type="ECO:0000259" key="8">
    <source>
        <dbReference type="PROSITE" id="PS50202"/>
    </source>
</evidence>
<dbReference type="InterPro" id="IPR051155">
    <property type="entry name" value="Nematode_MSP"/>
</dbReference>
<dbReference type="SUPFAM" id="SSF49354">
    <property type="entry name" value="PapD-like"/>
    <property type="match status" value="1"/>
</dbReference>
<sequence>MPSNTQPNEILRISTNYNSVMRRLTNKEIALEVEQERLQTAIMQNRVAVETYRRTNHILQYWSEKLLRCQLAKLVKINQDLREVQTLIERKQKIIERRTEIMQEQWKYSIEYYTLNQIDMAQSVPPGDIQTQPNAKIVFNAPYDDKHTYHIKVINSSARRIGYGIKTTNMKRLGVDPPCGVLDPKEAVLLAVSCDAFAYGQEDTNNDRITVEWTNTPDGAAKQFRREWFQGDGMVRRKNLPIEYNP</sequence>
<evidence type="ECO:0000256" key="3">
    <source>
        <dbReference type="ARBA" id="ARBA00023212"/>
    </source>
</evidence>
<evidence type="ECO:0000256" key="4">
    <source>
        <dbReference type="ARBA" id="ARBA00023273"/>
    </source>
</evidence>
<feature type="domain" description="MSP" evidence="8">
    <location>
        <begin position="128"/>
        <end position="245"/>
    </location>
</feature>